<dbReference type="InterPro" id="IPR016160">
    <property type="entry name" value="Ald_DH_CS_CYS"/>
</dbReference>
<evidence type="ECO:0000259" key="4">
    <source>
        <dbReference type="Pfam" id="PF00171"/>
    </source>
</evidence>
<dbReference type="InterPro" id="IPR016163">
    <property type="entry name" value="Ald_DH_C"/>
</dbReference>
<dbReference type="InterPro" id="IPR016162">
    <property type="entry name" value="Ald_DH_N"/>
</dbReference>
<dbReference type="InterPro" id="IPR016161">
    <property type="entry name" value="Ald_DH/histidinol_DH"/>
</dbReference>
<dbReference type="SUPFAM" id="SSF53720">
    <property type="entry name" value="ALDH-like"/>
    <property type="match status" value="1"/>
</dbReference>
<dbReference type="InterPro" id="IPR047110">
    <property type="entry name" value="GABD/Sad-like"/>
</dbReference>
<reference evidence="5 6" key="1">
    <citation type="journal article" date="2019" name="Appl. Environ. Microbiol.">
        <title>Environmental Evidence and Genomic Insight of Iron-oxidizing Bacteria Preference Towards More Corrosion Resistant Stainless Steel at Higher Salinities.</title>
        <authorList>
            <person name="Garrison C.E."/>
            <person name="Price K.A."/>
            <person name="Field E.K."/>
        </authorList>
    </citation>
    <scope>NUCLEOTIDE SEQUENCE [LARGE SCALE GENOMIC DNA]</scope>
    <source>
        <strain evidence="5 6">P3</strain>
    </source>
</reference>
<sequence>MHEPAFTSINPATGLRIADYRQDDSDTIAAKLVRLSSSWTEWAGKTVHERAACIQQLADALERDCEALAQLMTAEMGKPIRQARAEIEKCALLCRHTAMHGVTSLQPQTVDLDGRKALIRFDPQGVILAIMPWNFPFWQVIRFAIPVLLSGNAVAIKPATSTCGCAIALLQLMHQTGITACDCLFTDEPQTAEIMADKRITGISLTGSREAGRSVAAQAGRHLKKCVLELGGCDPYLVLADADLTLAAEKCVASRFNNSGQTCIAAKRWIVVDAVYDEFRQRVITLIKALVSGNPAQDETAIGPIARADLRERLHRQVRQSITAGASRILGGIIPPGDGFYYPPTLLEGVEPGMPAFDDELFGPVASLIRAADEVAAIRLANHSSLGLGAAIFSADRNRAMTIAARLEAGNIAINDSVSSDPRLPFGGIKESGYGRELGAFGMMEFVNIKTVVCGRASNG</sequence>
<dbReference type="PANTHER" id="PTHR43217:SF1">
    <property type="entry name" value="SUCCINATE SEMIALDEHYDE DEHYDROGENASE [NAD(P)+] SAD"/>
    <property type="match status" value="1"/>
</dbReference>
<keyword evidence="3" id="KW-0560">Oxidoreductase</keyword>
<comment type="similarity">
    <text evidence="1">Belongs to the aldehyde dehydrogenase family.</text>
</comment>
<dbReference type="GO" id="GO:0004030">
    <property type="term" value="F:aldehyde dehydrogenase [NAD(P)+] activity"/>
    <property type="evidence" value="ECO:0007669"/>
    <property type="project" value="InterPro"/>
</dbReference>
<dbReference type="CDD" id="cd07100">
    <property type="entry name" value="ALDH_SSADH1_GabD1"/>
    <property type="match status" value="1"/>
</dbReference>
<dbReference type="AlphaFoldDB" id="A0A5R9GYS6"/>
<proteinExistence type="inferred from homology"/>
<keyword evidence="6" id="KW-1185">Reference proteome</keyword>
<comment type="caution">
    <text evidence="5">The sequence shown here is derived from an EMBL/GenBank/DDBJ whole genome shotgun (WGS) entry which is preliminary data.</text>
</comment>
<evidence type="ECO:0000256" key="2">
    <source>
        <dbReference type="ARBA" id="ARBA00022857"/>
    </source>
</evidence>
<evidence type="ECO:0000313" key="6">
    <source>
        <dbReference type="Proteomes" id="UP000306585"/>
    </source>
</evidence>
<dbReference type="GO" id="GO:0004777">
    <property type="term" value="F:succinate-semialdehyde dehydrogenase (NAD+) activity"/>
    <property type="evidence" value="ECO:0007669"/>
    <property type="project" value="TreeGrafter"/>
</dbReference>
<accession>A0A5R9GYS6</accession>
<dbReference type="PROSITE" id="PS00070">
    <property type="entry name" value="ALDEHYDE_DEHYDR_CYS"/>
    <property type="match status" value="1"/>
</dbReference>
<name>A0A5R9GYS6_9PROT</name>
<dbReference type="EMBL" id="VBRY01000003">
    <property type="protein sequence ID" value="TLS68094.1"/>
    <property type="molecule type" value="Genomic_DNA"/>
</dbReference>
<dbReference type="PANTHER" id="PTHR43217">
    <property type="entry name" value="SUCCINATE SEMIALDEHYDE DEHYDROGENASE [NAD(P)+] SAD"/>
    <property type="match status" value="1"/>
</dbReference>
<dbReference type="Proteomes" id="UP000306585">
    <property type="component" value="Unassembled WGS sequence"/>
</dbReference>
<feature type="domain" description="Aldehyde dehydrogenase" evidence="4">
    <location>
        <begin position="6"/>
        <end position="452"/>
    </location>
</feature>
<dbReference type="InterPro" id="IPR015590">
    <property type="entry name" value="Aldehyde_DH_dom"/>
</dbReference>
<keyword evidence="2" id="KW-0521">NADP</keyword>
<dbReference type="Gene3D" id="3.40.309.10">
    <property type="entry name" value="Aldehyde Dehydrogenase, Chain A, domain 2"/>
    <property type="match status" value="1"/>
</dbReference>
<evidence type="ECO:0000256" key="1">
    <source>
        <dbReference type="ARBA" id="ARBA00009986"/>
    </source>
</evidence>
<gene>
    <name evidence="5" type="ORF">FEF65_03590</name>
</gene>
<evidence type="ECO:0000313" key="5">
    <source>
        <dbReference type="EMBL" id="TLS68094.1"/>
    </source>
</evidence>
<dbReference type="InterPro" id="IPR044148">
    <property type="entry name" value="ALDH_GabD1-like"/>
</dbReference>
<dbReference type="Gene3D" id="3.40.605.10">
    <property type="entry name" value="Aldehyde Dehydrogenase, Chain A, domain 1"/>
    <property type="match status" value="1"/>
</dbReference>
<dbReference type="Pfam" id="PF00171">
    <property type="entry name" value="Aldedh"/>
    <property type="match status" value="1"/>
</dbReference>
<dbReference type="RefSeq" id="WP_138238430.1">
    <property type="nucleotide sequence ID" value="NZ_VBRY01000003.1"/>
</dbReference>
<organism evidence="5 6">
    <name type="scientific">Mariprofundus erugo</name>
    <dbReference type="NCBI Taxonomy" id="2528639"/>
    <lineage>
        <taxon>Bacteria</taxon>
        <taxon>Pseudomonadati</taxon>
        <taxon>Pseudomonadota</taxon>
        <taxon>Candidatius Mariprofundia</taxon>
        <taxon>Mariprofundales</taxon>
        <taxon>Mariprofundaceae</taxon>
        <taxon>Mariprofundus</taxon>
    </lineage>
</organism>
<evidence type="ECO:0000256" key="3">
    <source>
        <dbReference type="ARBA" id="ARBA00023002"/>
    </source>
</evidence>
<protein>
    <submittedName>
        <fullName evidence="5">NAD-dependent succinate-semialdehyde dehydrogenase</fullName>
    </submittedName>
</protein>